<evidence type="ECO:0000256" key="6">
    <source>
        <dbReference type="ARBA" id="ARBA00023170"/>
    </source>
</evidence>
<feature type="transmembrane region" description="Helical" evidence="8">
    <location>
        <begin position="423"/>
        <end position="447"/>
    </location>
</feature>
<feature type="transmembrane region" description="Helical" evidence="8">
    <location>
        <begin position="350"/>
        <end position="373"/>
    </location>
</feature>
<keyword evidence="7" id="KW-0325">Glycoprotein</keyword>
<comment type="caution">
    <text evidence="9">The sequence shown here is derived from an EMBL/GenBank/DDBJ whole genome shotgun (WGS) entry which is preliminary data.</text>
</comment>
<evidence type="ECO:0000256" key="8">
    <source>
        <dbReference type="SAM" id="Phobius"/>
    </source>
</evidence>
<evidence type="ECO:0000256" key="1">
    <source>
        <dbReference type="ARBA" id="ARBA00004651"/>
    </source>
</evidence>
<proteinExistence type="predicted"/>
<dbReference type="PANTHER" id="PTHR42643">
    <property type="entry name" value="IONOTROPIC RECEPTOR 20A-RELATED"/>
    <property type="match status" value="1"/>
</dbReference>
<evidence type="ECO:0000256" key="5">
    <source>
        <dbReference type="ARBA" id="ARBA00023136"/>
    </source>
</evidence>
<dbReference type="Gene3D" id="1.10.287.70">
    <property type="match status" value="1"/>
</dbReference>
<keyword evidence="4 8" id="KW-1133">Transmembrane helix</keyword>
<evidence type="ECO:0000256" key="3">
    <source>
        <dbReference type="ARBA" id="ARBA00022692"/>
    </source>
</evidence>
<evidence type="ECO:0000256" key="2">
    <source>
        <dbReference type="ARBA" id="ARBA00022475"/>
    </source>
</evidence>
<evidence type="ECO:0000313" key="10">
    <source>
        <dbReference type="Proteomes" id="UP001642540"/>
    </source>
</evidence>
<evidence type="ECO:0008006" key="11">
    <source>
        <dbReference type="Google" id="ProtNLM"/>
    </source>
</evidence>
<comment type="subcellular location">
    <subcellularLocation>
        <location evidence="1">Cell membrane</location>
        <topology evidence="1">Multi-pass membrane protein</topology>
    </subcellularLocation>
</comment>
<dbReference type="EMBL" id="CAXLJM020000148">
    <property type="protein sequence ID" value="CAL8142423.1"/>
    <property type="molecule type" value="Genomic_DNA"/>
</dbReference>
<accession>A0ABP1S340</accession>
<gene>
    <name evidence="9" type="ORF">ODALV1_LOCUS29044</name>
</gene>
<evidence type="ECO:0000313" key="9">
    <source>
        <dbReference type="EMBL" id="CAL8142423.1"/>
    </source>
</evidence>
<reference evidence="9 10" key="1">
    <citation type="submission" date="2024-08" db="EMBL/GenBank/DDBJ databases">
        <authorList>
            <person name="Cucini C."/>
            <person name="Frati F."/>
        </authorList>
    </citation>
    <scope>NUCLEOTIDE SEQUENCE [LARGE SCALE GENOMIC DNA]</scope>
</reference>
<dbReference type="Proteomes" id="UP001642540">
    <property type="component" value="Unassembled WGS sequence"/>
</dbReference>
<keyword evidence="3 8" id="KW-0812">Transmembrane</keyword>
<dbReference type="InterPro" id="IPR052192">
    <property type="entry name" value="Insect_Ionotropic_Sensory_Rcpt"/>
</dbReference>
<evidence type="ECO:0000256" key="4">
    <source>
        <dbReference type="ARBA" id="ARBA00022989"/>
    </source>
</evidence>
<feature type="transmembrane region" description="Helical" evidence="8">
    <location>
        <begin position="615"/>
        <end position="634"/>
    </location>
</feature>
<name>A0ABP1S340_9HEXA</name>
<dbReference type="PANTHER" id="PTHR42643:SF30">
    <property type="entry name" value="IONOTROPIC RECEPTOR 40A-RELATED"/>
    <property type="match status" value="1"/>
</dbReference>
<keyword evidence="2" id="KW-1003">Cell membrane</keyword>
<keyword evidence="6" id="KW-0675">Receptor</keyword>
<organism evidence="9 10">
    <name type="scientific">Orchesella dallaii</name>
    <dbReference type="NCBI Taxonomy" id="48710"/>
    <lineage>
        <taxon>Eukaryota</taxon>
        <taxon>Metazoa</taxon>
        <taxon>Ecdysozoa</taxon>
        <taxon>Arthropoda</taxon>
        <taxon>Hexapoda</taxon>
        <taxon>Collembola</taxon>
        <taxon>Entomobryomorpha</taxon>
        <taxon>Entomobryoidea</taxon>
        <taxon>Orchesellidae</taxon>
        <taxon>Orchesellinae</taxon>
        <taxon>Orchesella</taxon>
    </lineage>
</organism>
<keyword evidence="5 8" id="KW-0472">Membrane</keyword>
<evidence type="ECO:0000256" key="7">
    <source>
        <dbReference type="ARBA" id="ARBA00023180"/>
    </source>
</evidence>
<sequence>MNFLSELCLAMFIISSKINGNLSPTVRKDTELCLTPEINDFTLLVSESMKEVVLEVVSNSEFSCNPAVSLIFLDEGASQVMTGFKLPPGLKILAIHPCDQTVLDNILLWHLICTGNANKIVCNSGHNTLLIWLHNKSDCTLNLTSIGLRTLKCCIQVIFVCQISFNECQEIFMIYSNEIVFRKILIPSWKMELMEKIKFILSGTSSHRQNFGSQIFPGAAMKLPGLASEKFKPQSTTDSPLEFEGGANVIVYRFLRDALNFSEKAVGSTQSFVQGVDGLLKNEGTVRIINQNEAGIAITMFENQLHRQKGPHGIFFLHAFVKRSNPIAVFVQPLQRDLKLLYGRPYSKTVWLSTLAICILVLVICSLTLFALWKCNAIEGNEITGLDIILECIQFSSLWTLSISTRQGDLGEDRPFELISLRLTIIVASIFSLIFYTGYSSTIISILTVDTDPISSLHQLFGAGYSVYVNKFNPSLIPLAVEGIRTVRKVGGSNLSSLSLGIESALPTILSNWTNSRTAFITDSQGFSQVFFSGKYSNSYLCSKLSTIRLKAPSARSSPFIKKGAPYRDALNVKILLMMESGLAARNLKYYIQESSLVCSKQTSKYTPMDAWDTFFTLTILFTLSSLSLAILALEQKWKRLIVTKTEPLIFLQ</sequence>
<keyword evidence="10" id="KW-1185">Reference proteome</keyword>
<protein>
    <recommendedName>
        <fullName evidence="11">Ionotropic glutamate receptor C-terminal domain-containing protein</fullName>
    </recommendedName>
</protein>